<evidence type="ECO:0000256" key="4">
    <source>
        <dbReference type="ARBA" id="ARBA00022801"/>
    </source>
</evidence>
<comment type="similarity">
    <text evidence="2">Belongs to the histone deacetylase family.</text>
</comment>
<feature type="domain" description="Histone deacetylase" evidence="6">
    <location>
        <begin position="28"/>
        <end position="337"/>
    </location>
</feature>
<dbReference type="GO" id="GO:0040029">
    <property type="term" value="P:epigenetic regulation of gene expression"/>
    <property type="evidence" value="ECO:0007669"/>
    <property type="project" value="TreeGrafter"/>
</dbReference>
<evidence type="ECO:0000313" key="8">
    <source>
        <dbReference type="Proteomes" id="UP000248975"/>
    </source>
</evidence>
<sequence length="342" mass="36814">MKTVHSEKHRLQAAREEYIRGKWVPSFEMPRRAELVLEAVKARNLGSILEPRDFGTEPLLRVHDSEFIAFLSSIWDRWSAENGDIPGFPNTWRPPRSANLPTTRPGAEMGRFCIDMSSPILAGTWEAATSAANSALEAAALVRGGERAAFALCRPPGHHAGRDYYGGYCFLNNAAIAAQSFIDAEHKKVAVLDVDYHHGNGTQDIFYGRDDVLTISVHADPSSEYPYFNGYAEETGEGAGLGSNLNLPLPLGSGWSAYGPALDQAVERLVDFGAEAVVVSLGVDTFGGDPISKFRLISEDYFAMGAAIAAAGLPTLFVMEGGYAVADIGTNAVNVLAGFDGR</sequence>
<dbReference type="PRINTS" id="PR01270">
    <property type="entry name" value="HDASUPER"/>
</dbReference>
<dbReference type="CDD" id="cd10001">
    <property type="entry name" value="HDAC_classII_APAH"/>
    <property type="match status" value="1"/>
</dbReference>
<keyword evidence="4 7" id="KW-0378">Hydrolase</keyword>
<evidence type="ECO:0000259" key="6">
    <source>
        <dbReference type="Pfam" id="PF00850"/>
    </source>
</evidence>
<evidence type="ECO:0000256" key="2">
    <source>
        <dbReference type="ARBA" id="ARBA00005947"/>
    </source>
</evidence>
<gene>
    <name evidence="7" type="ORF">DI533_16740</name>
</gene>
<dbReference type="InterPro" id="IPR023801">
    <property type="entry name" value="His_deacetylse_dom"/>
</dbReference>
<proteinExistence type="inferred from homology"/>
<dbReference type="AlphaFoldDB" id="A0A2W5TZ56"/>
<dbReference type="Gene3D" id="3.40.800.20">
    <property type="entry name" value="Histone deacetylase domain"/>
    <property type="match status" value="1"/>
</dbReference>
<accession>A0A2W5TZ56</accession>
<dbReference type="GO" id="GO:0004407">
    <property type="term" value="F:histone deacetylase activity"/>
    <property type="evidence" value="ECO:0007669"/>
    <property type="project" value="TreeGrafter"/>
</dbReference>
<name>A0A2W5TZ56_CERSP</name>
<dbReference type="SUPFAM" id="SSF52768">
    <property type="entry name" value="Arginase/deacetylase"/>
    <property type="match status" value="1"/>
</dbReference>
<dbReference type="PANTHER" id="PTHR10625">
    <property type="entry name" value="HISTONE DEACETYLASE HDAC1-RELATED"/>
    <property type="match status" value="1"/>
</dbReference>
<dbReference type="GO" id="GO:0046872">
    <property type="term" value="F:metal ion binding"/>
    <property type="evidence" value="ECO:0007669"/>
    <property type="project" value="UniProtKB-KW"/>
</dbReference>
<reference evidence="7 8" key="1">
    <citation type="submission" date="2017-08" db="EMBL/GenBank/DDBJ databases">
        <title>Infants hospitalized years apart are colonized by the same room-sourced microbial strains.</title>
        <authorList>
            <person name="Brooks B."/>
            <person name="Olm M.R."/>
            <person name="Firek B.A."/>
            <person name="Baker R."/>
            <person name="Thomas B.C."/>
            <person name="Morowitz M.J."/>
            <person name="Banfield J.F."/>
        </authorList>
    </citation>
    <scope>NUCLEOTIDE SEQUENCE [LARGE SCALE GENOMIC DNA]</scope>
    <source>
        <strain evidence="7">S2_003_000_R2_11</strain>
    </source>
</reference>
<comment type="cofactor">
    <cofactor evidence="1">
        <name>Zn(2+)</name>
        <dbReference type="ChEBI" id="CHEBI:29105"/>
    </cofactor>
</comment>
<comment type="caution">
    <text evidence="7">The sequence shown here is derived from an EMBL/GenBank/DDBJ whole genome shotgun (WGS) entry which is preliminary data.</text>
</comment>
<keyword evidence="5" id="KW-0862">Zinc</keyword>
<dbReference type="PANTHER" id="PTHR10625:SF17">
    <property type="entry name" value="HISTONE DEACETYLASE 8"/>
    <property type="match status" value="1"/>
</dbReference>
<keyword evidence="3" id="KW-0479">Metal-binding</keyword>
<organism evidence="7 8">
    <name type="scientific">Cereibacter sphaeroides</name>
    <name type="common">Rhodobacter sphaeroides</name>
    <dbReference type="NCBI Taxonomy" id="1063"/>
    <lineage>
        <taxon>Bacteria</taxon>
        <taxon>Pseudomonadati</taxon>
        <taxon>Pseudomonadota</taxon>
        <taxon>Alphaproteobacteria</taxon>
        <taxon>Rhodobacterales</taxon>
        <taxon>Paracoccaceae</taxon>
        <taxon>Cereibacter</taxon>
    </lineage>
</organism>
<protein>
    <submittedName>
        <fullName evidence="7">Acetylpolyamine amidohydrolase</fullName>
    </submittedName>
</protein>
<dbReference type="Pfam" id="PF00850">
    <property type="entry name" value="Hist_deacetyl"/>
    <property type="match status" value="1"/>
</dbReference>
<evidence type="ECO:0000313" key="7">
    <source>
        <dbReference type="EMBL" id="PZQ96093.1"/>
    </source>
</evidence>
<evidence type="ECO:0000256" key="5">
    <source>
        <dbReference type="ARBA" id="ARBA00022833"/>
    </source>
</evidence>
<dbReference type="Proteomes" id="UP000248975">
    <property type="component" value="Unassembled WGS sequence"/>
</dbReference>
<dbReference type="InterPro" id="IPR023696">
    <property type="entry name" value="Ureohydrolase_dom_sf"/>
</dbReference>
<dbReference type="GO" id="GO:0016787">
    <property type="term" value="F:hydrolase activity"/>
    <property type="evidence" value="ECO:0007669"/>
    <property type="project" value="UniProtKB-KW"/>
</dbReference>
<evidence type="ECO:0000256" key="1">
    <source>
        <dbReference type="ARBA" id="ARBA00001947"/>
    </source>
</evidence>
<dbReference type="InterPro" id="IPR037138">
    <property type="entry name" value="His_deacetylse_dom_sf"/>
</dbReference>
<dbReference type="InterPro" id="IPR000286">
    <property type="entry name" value="HDACs"/>
</dbReference>
<dbReference type="EMBL" id="QFQS01000004">
    <property type="protein sequence ID" value="PZQ96093.1"/>
    <property type="molecule type" value="Genomic_DNA"/>
</dbReference>
<evidence type="ECO:0000256" key="3">
    <source>
        <dbReference type="ARBA" id="ARBA00022723"/>
    </source>
</evidence>